<evidence type="ECO:0000256" key="1">
    <source>
        <dbReference type="SAM" id="MobiDB-lite"/>
    </source>
</evidence>
<keyword evidence="4" id="KW-1185">Reference proteome</keyword>
<dbReference type="GO" id="GO:0015385">
    <property type="term" value="F:sodium:proton antiporter activity"/>
    <property type="evidence" value="ECO:0007669"/>
    <property type="project" value="TreeGrafter"/>
</dbReference>
<dbReference type="eggNOG" id="COG1320">
    <property type="taxonomic scope" value="Bacteria"/>
</dbReference>
<feature type="transmembrane region" description="Helical" evidence="2">
    <location>
        <begin position="6"/>
        <end position="30"/>
    </location>
</feature>
<dbReference type="RefSeq" id="WP_012568795.1">
    <property type="nucleotide sequence ID" value="NC_011420.2"/>
</dbReference>
<dbReference type="PANTHER" id="PTHR34703:SF1">
    <property type="entry name" value="ANTIPORTER SUBUNIT MNHG2-RELATED"/>
    <property type="match status" value="1"/>
</dbReference>
<keyword evidence="2" id="KW-0812">Transmembrane</keyword>
<sequence length="161" mass="16185">MTAHEIVQAVAGLLVLGGAFFCFVAALGIVRLQDVLIRMHASSKAGTLGAGMILLAVALYFAEVSVAARAVAAIAFLVVTAPVASHMIGRAAYVYGITLWEGTVLDEMRGRLIPPKAGSPPDTAAVADGEATPPTGAAPSRAETARSDTAAPAGMPEGTGG</sequence>
<dbReference type="Proteomes" id="UP000001591">
    <property type="component" value="Chromosome"/>
</dbReference>
<feature type="transmembrane region" description="Helical" evidence="2">
    <location>
        <begin position="67"/>
        <end position="84"/>
    </location>
</feature>
<dbReference type="NCBIfam" id="NF009314">
    <property type="entry name" value="PRK12674.1-2"/>
    <property type="match status" value="1"/>
</dbReference>
<reference evidence="3 4" key="1">
    <citation type="journal article" date="2010" name="BMC Genomics">
        <title>Metabolic flexibility revealed in the genome of the cyst-forming alpha-1 proteobacterium Rhodospirillum centenum.</title>
        <authorList>
            <person name="Lu Y.K."/>
            <person name="Marden J."/>
            <person name="Han M."/>
            <person name="Swingley W.D."/>
            <person name="Mastrian S.D."/>
            <person name="Chowdhury S.R."/>
            <person name="Hao J."/>
            <person name="Helmy T."/>
            <person name="Kim S."/>
            <person name="Kurdoglu A.A."/>
            <person name="Matthies H.J."/>
            <person name="Rollo D."/>
            <person name="Stothard P."/>
            <person name="Blankenship R.E."/>
            <person name="Bauer C.E."/>
            <person name="Touchman J.W."/>
        </authorList>
    </citation>
    <scope>NUCLEOTIDE SEQUENCE [LARGE SCALE GENOMIC DNA]</scope>
    <source>
        <strain evidence="4">ATCC 51521 / SW</strain>
    </source>
</reference>
<proteinExistence type="predicted"/>
<accession>B6IXJ5</accession>
<evidence type="ECO:0000313" key="4">
    <source>
        <dbReference type="Proteomes" id="UP000001591"/>
    </source>
</evidence>
<feature type="transmembrane region" description="Helical" evidence="2">
    <location>
        <begin position="42"/>
        <end position="61"/>
    </location>
</feature>
<dbReference type="NCBIfam" id="TIGR01300">
    <property type="entry name" value="CPA3_mnhG_phaG"/>
    <property type="match status" value="1"/>
</dbReference>
<dbReference type="HOGENOM" id="CLU_121334_0_5_5"/>
<protein>
    <submittedName>
        <fullName evidence="3">Na(+)/H(+) antiporter subunit G</fullName>
    </submittedName>
</protein>
<organism evidence="3 4">
    <name type="scientific">Rhodospirillum centenum (strain ATCC 51521 / SW)</name>
    <dbReference type="NCBI Taxonomy" id="414684"/>
    <lineage>
        <taxon>Bacteria</taxon>
        <taxon>Pseudomonadati</taxon>
        <taxon>Pseudomonadota</taxon>
        <taxon>Alphaproteobacteria</taxon>
        <taxon>Rhodospirillales</taxon>
        <taxon>Rhodospirillaceae</taxon>
        <taxon>Rhodospirillum</taxon>
    </lineage>
</organism>
<dbReference type="KEGG" id="rce:RC1_3670"/>
<evidence type="ECO:0000256" key="2">
    <source>
        <dbReference type="SAM" id="Phobius"/>
    </source>
</evidence>
<dbReference type="EMBL" id="CP000613">
    <property type="protein sequence ID" value="ACJ01019.1"/>
    <property type="molecule type" value="Genomic_DNA"/>
</dbReference>
<dbReference type="PANTHER" id="PTHR34703">
    <property type="entry name" value="ANTIPORTER SUBUNIT MNHG2-RELATED"/>
    <property type="match status" value="1"/>
</dbReference>
<dbReference type="Pfam" id="PF03334">
    <property type="entry name" value="PhaG_MnhG_YufB"/>
    <property type="match status" value="1"/>
</dbReference>
<keyword evidence="2" id="KW-0472">Membrane</keyword>
<name>B6IXJ5_RHOCS</name>
<evidence type="ECO:0000313" key="3">
    <source>
        <dbReference type="EMBL" id="ACJ01019.1"/>
    </source>
</evidence>
<dbReference type="InterPro" id="IPR005133">
    <property type="entry name" value="PhaG_MnhG_YufB"/>
</dbReference>
<dbReference type="AlphaFoldDB" id="B6IXJ5"/>
<feature type="region of interest" description="Disordered" evidence="1">
    <location>
        <begin position="111"/>
        <end position="161"/>
    </location>
</feature>
<keyword evidence="2" id="KW-1133">Transmembrane helix</keyword>
<gene>
    <name evidence="3" type="primary">mrpG</name>
    <name evidence="3" type="ordered locus">RC1_3670</name>
</gene>
<dbReference type="STRING" id="414684.RC1_3670"/>